<dbReference type="Proteomes" id="UP000186817">
    <property type="component" value="Unassembled WGS sequence"/>
</dbReference>
<feature type="compositionally biased region" description="Basic residues" evidence="1">
    <location>
        <begin position="248"/>
        <end position="257"/>
    </location>
</feature>
<gene>
    <name evidence="3" type="ORF">AK812_SmicGene24183</name>
</gene>
<feature type="region of interest" description="Disordered" evidence="1">
    <location>
        <begin position="1603"/>
        <end position="1666"/>
    </location>
</feature>
<feature type="compositionally biased region" description="Basic and acidic residues" evidence="1">
    <location>
        <begin position="67"/>
        <end position="77"/>
    </location>
</feature>
<feature type="compositionally biased region" description="Basic and acidic residues" evidence="1">
    <location>
        <begin position="2655"/>
        <end position="2669"/>
    </location>
</feature>
<keyword evidence="4" id="KW-1185">Reference proteome</keyword>
<feature type="compositionally biased region" description="Basic residues" evidence="1">
    <location>
        <begin position="1349"/>
        <end position="1363"/>
    </location>
</feature>
<dbReference type="Pfam" id="PF00078">
    <property type="entry name" value="RVT_1"/>
    <property type="match status" value="1"/>
</dbReference>
<feature type="region of interest" description="Disordered" evidence="1">
    <location>
        <begin position="1332"/>
        <end position="1530"/>
    </location>
</feature>
<organism evidence="3 4">
    <name type="scientific">Symbiodinium microadriaticum</name>
    <name type="common">Dinoflagellate</name>
    <name type="synonym">Zooxanthella microadriatica</name>
    <dbReference type="NCBI Taxonomy" id="2951"/>
    <lineage>
        <taxon>Eukaryota</taxon>
        <taxon>Sar</taxon>
        <taxon>Alveolata</taxon>
        <taxon>Dinophyceae</taxon>
        <taxon>Suessiales</taxon>
        <taxon>Symbiodiniaceae</taxon>
        <taxon>Symbiodinium</taxon>
    </lineage>
</organism>
<dbReference type="OrthoDB" id="443313at2759"/>
<name>A0A1Q9DF68_SYMMI</name>
<dbReference type="SUPFAM" id="SSF56672">
    <property type="entry name" value="DNA/RNA polymerases"/>
    <property type="match status" value="1"/>
</dbReference>
<sequence length="3497" mass="382943">ALSGTVVPGVGFPSRGQERHGYSLPAMLETVAETQAQLHSVAQPGAEAAEPVNFPSPKPRSRPRRVKGAEVWKEHWDSLPAPVQDELKRQGVDPRAQKDEEEEDPLLKMLQELKDDLPVKLQLELAKREPPAPSAKEQGVECSKKLSQGTGRLKGLVRKQLGLQETINETKEALRILLKDMGDVNAEIVECQKQVEEAKKELSAVVGETGPPAPDSDPMDIDTMLGKIGVTLTEEQQEALREQIDQNKKRRLSPRPFRRPEEPKEPEQPPGLERKGPTAGAIANPSQVAQHLYTCSRVVNLFMGFAHGLGHPPSFDCFAECKGTFSLGSLHTSVPEFLFDELSASTESPLWLGSTVSKQRCVSGPLFFDYSFLCDSDDEELAGIVEVCHSSSKSSYTSGRAQVSTEGDHGGIIRNLIPALRQHKAWGPCEHLSLALAEAVEGCEESSLPYRVAYEIMEATQGDSWLDTELAAAFLEDVAAQLQDVEPADDLVLVSANIMASTWYSLLVVNLYLRPGVGLTGGPNPQILARPLPLLKQGANWIVAGDWNFPSQELEDTSLPASFRGKVVSPGEATIATGNCLDYAIASLRIVPLIQCSANWSVPFRPHAAVVFRLATSGGQVLSEKLIRSMPSKAAGMDGWSVDLLKSLDSGEVASLASLWREIEVTGELPTQMTFTAFIMLAKTETIERPIGLMSTLLKLGMKARWGLIEQWLVEYRDHLCFAYEAAHADRVHRCSLFVDLSTFYEGVDHLGLCDAASRAGFPDLLLHLAVEAYRSGRIIVSDEVASPTAYACKGIIAGCPLAPTLSKLAVGESIRQTCTGPDIDYVGTWIDDISVDTENKQADRAAAAVVRVFRRLHKALTADGHQVSIGKTYFVASSPAAERAIKKKLGAGDPPIQTVAKDLGMELTGGRRRCTRLSSARRRKANARLGKLKGLRIKSPRTTSRIFSMSVLASGQWGHQAQGVSPKVMRSVRLQAASIAGRVNTGSIEVSLEIGGPLVQDPLGSIVTQHFKALARVLVSLRDREQLSRTWAQLTEQLRRPDRWKVVCGPLGAMVAYLYDLGIRAPSVSQWFFPATLCPATMAGTVEAGHMVSMNPLERSQWAAVTACLDKAKALGCLRGLMPAAATRLTGYLFGSASERAQGSCEQETWSAEHLYATDASGGPHASDPRGRVVAWSVVAFSWKDGLPLQEGVMTGVLPPGTTVAEGESFAIARLCARLEDEASCVTDCRAAIAQQQKATRPWPWAQARGKERLAKLSWTRSHTTEQQHADEFGANSSWMRAVNAVADAACGEAVRDALASLPPWDPEEADDLAREVSQYLQKKVEVLLTTSEERPPWEDGGASPPPKKPRISHKVAKRQPNQHRPGANGGPNKRERIKTMVAAGTGGHDWVLTSENKTNLQAEAPPGVRPPPAKPERSEQPPPPAAPADESSSSSRTASSDSDSDTGQGPTPPVVAPDQDMSAWSSAKTKPKPTQTTQGSEEEPEGEATSPGKGPKEEEGSNPPPEPAEAKPEPGPPAGNLASVRRYDISCRDGPSRVTIRVAFDADSPAQALLEACRVRSKMPALSSIRETDGLTLELSEPVNEQISDGVVRLVAEATADRASASTSPPQGVEADAAQAKPDQPGSEAGSVAAKEQPSEAAGPVEAPPSGVAAKKEDEGPATRKPLLSDDCCTCYACNISVPYKEMMGQHMMSEGVGLGKEDGSSSATLAMPTTGGRTMGLFKWISRLPVFLVRGNGQFLACYQADAKASTWSRWLDRGPSVETPRLVLDFPRRLVWAQVIRTATVPSLWQRSIIVLLQKGHSASRPIALLPMVWRAGATVIARRLKGWICQWCDHRATGSAPGRSPIDMHRRLLCAWRSGVRSYLQQDLSAFFDSLSVPVLKLALAHLGAPPTLAPLLEAFYSRQLRLFTVDSYTSERWHRSHYGLLQGCPLSPFLSLTIGFLWAQHVARPGVETGIYVDDRILWFTGQDHSADEARQALDRSDSFAVARGYQIGSNLQFLGVDLCLDSGEAVPLKLHKLQARLRHTANPAFPLEAIRQSVAAALRVSLTHEVPRVLVGQVLGWTMDVAWVADWSALSALTRALVQQPDWHEHFSLQELALLRTSSLPGATATLHKLQWRLDPQGRALERIDDAGRRRAYRLGNLARTGPVLLLEAVALQSSPAMAGGQALVPQVFQLFEKAASEHQTDLLLATDGSSEHGIGASAVVCDSPYMEMAGADSSEDQTPFRMELLAILGVLDALELSAHPPRHVTILVDCESAMKTICCPGASKYCTLAAKAHRAGAAARRRGITWQLTWVPSHGKKPGWTPRSPLQAATCRSLNQKADECANRLRRSRSHLADRVTWHQTLRHIEMQEKAIVLLSAKTASSLEVRAEAMQASQVQAAEVLQIARQDTCSATALPQARTAMFSARFNRKNKDTEMKFRAVCDLLRARDLKILMVDAGAGDDFGRLTARYLQQLKHENGLMLAVCTSDYAEMTASPYSSYAELVFAIDNHIDVLPLRVEEIYPPQPPSGEDHPFDKHGDAKGFVTMAMKSSVVFLDCRNKTEEQIADEIEAKLRTTVRGAHGTCTLPAVAQESDNCFGTCPANRGSRRGLAAYERAEITGLRRPRVAAARVRVNSRRAEPQQAHAGSVSGHAAAKATGGRQVKKREGRDDAKQDDAPRRLQLRLGNEPGACVPVDFSGRSFPATSGLNDAVGGGMQGVQDFAGQYWLVGWSLPEISSLPEVKERLLSKQTRSPQVLLKHVCELGSMERPSSIVAFAHQIRMFMESPDISNKEAFGDDVEQEKLFEGRCWCMVLACKHNTHFAEAQVQEIVEKNLQSLLRLCHNVDDSLSRASEEVIFNYATDGLPFVQQPVAETMLCRMEDLVESGIPGKLKLIWVCVQILAVVLRSLVLPQRQRFVSLLVKLLPEPRVDKARVIRTVQARSAAGEARDAYDMLQLCDSSQPGCAPAASTLQEICTRVNDALRRKGQTPDTMFDVVAVAFVQMISHASGYVVSGRGHRPPVDKKFGLRIKGESEREGFRAEYKNQLKHRDGQMVQCSMQLSQPGAENMETRQNWCIHELKMQQGPERASDRADNVQYMNQLKHLDDQLVQSNMKLSQPGAENMETRQNWCIQELKMQQGPERASEWEPLAEVEIESDRTSVSVECLDRSSDQDIDEDWTGEESAPHDLLMCQEMELRLAELSQAKALPRAEADDGNPCSQSESSRLWSSASGLQYDRVDAACQTEGEVGWSLPDISSLPEVKDLLSWRLLSKQTRSPQALLKHVCELGSMERPSSIVAFAHQMRMFMESPDISNKEAFGDDVEQEKLFDCRCWCMALASKHDTHFAEAQVQDIVNKNLQSLLRHCHNVDDSLSRASEEVIINYATDGLPFVQQPVAETMLCRMEDLVESGIPGKLKLIWVCVQILAVVLRSLDLPQRQRFVSLLVKLLPEPRVDKARVIRQLESLWRADDDPRRSYAEARQQLRIFERSTSGDVQRQLTILICCAC</sequence>
<feature type="compositionally biased region" description="Basic and acidic residues" evidence="1">
    <location>
        <begin position="258"/>
        <end position="276"/>
    </location>
</feature>
<feature type="compositionally biased region" description="Pro residues" evidence="1">
    <location>
        <begin position="1504"/>
        <end position="1519"/>
    </location>
</feature>
<dbReference type="PROSITE" id="PS50879">
    <property type="entry name" value="RNASE_H_1"/>
    <property type="match status" value="1"/>
</dbReference>
<feature type="non-terminal residue" evidence="3">
    <location>
        <position position="1"/>
    </location>
</feature>
<feature type="region of interest" description="Disordered" evidence="1">
    <location>
        <begin position="2620"/>
        <end position="2675"/>
    </location>
</feature>
<evidence type="ECO:0000313" key="4">
    <source>
        <dbReference type="Proteomes" id="UP000186817"/>
    </source>
</evidence>
<accession>A0A1Q9DF68</accession>
<feature type="compositionally biased region" description="Low complexity" evidence="1">
    <location>
        <begin position="1429"/>
        <end position="1451"/>
    </location>
</feature>
<dbReference type="GO" id="GO:0004523">
    <property type="term" value="F:RNA-DNA hybrid ribonuclease activity"/>
    <property type="evidence" value="ECO:0007669"/>
    <property type="project" value="InterPro"/>
</dbReference>
<feature type="domain" description="RNase H type-1" evidence="2">
    <location>
        <begin position="2190"/>
        <end position="2339"/>
    </location>
</feature>
<feature type="region of interest" description="Disordered" evidence="1">
    <location>
        <begin position="1"/>
        <end position="20"/>
    </location>
</feature>
<dbReference type="InterPro" id="IPR002156">
    <property type="entry name" value="RNaseH_domain"/>
</dbReference>
<feature type="region of interest" description="Disordered" evidence="1">
    <location>
        <begin position="242"/>
        <end position="280"/>
    </location>
</feature>
<feature type="compositionally biased region" description="Low complexity" evidence="1">
    <location>
        <begin position="2634"/>
        <end position="2647"/>
    </location>
</feature>
<dbReference type="EMBL" id="LSRX01000566">
    <property type="protein sequence ID" value="OLP93854.1"/>
    <property type="molecule type" value="Genomic_DNA"/>
</dbReference>
<proteinExistence type="predicted"/>
<feature type="compositionally biased region" description="Basic and acidic residues" evidence="1">
    <location>
        <begin position="85"/>
        <end position="98"/>
    </location>
</feature>
<evidence type="ECO:0000313" key="3">
    <source>
        <dbReference type="EMBL" id="OLP93854.1"/>
    </source>
</evidence>
<dbReference type="Gene3D" id="3.60.10.10">
    <property type="entry name" value="Endonuclease/exonuclease/phosphatase"/>
    <property type="match status" value="1"/>
</dbReference>
<dbReference type="InterPro" id="IPR012337">
    <property type="entry name" value="RNaseH-like_sf"/>
</dbReference>
<comment type="caution">
    <text evidence="3">The sequence shown here is derived from an EMBL/GenBank/DDBJ whole genome shotgun (WGS) entry which is preliminary data.</text>
</comment>
<dbReference type="InterPro" id="IPR036691">
    <property type="entry name" value="Endo/exonu/phosph_ase_sf"/>
</dbReference>
<dbReference type="GO" id="GO:0003676">
    <property type="term" value="F:nucleic acid binding"/>
    <property type="evidence" value="ECO:0007669"/>
    <property type="project" value="InterPro"/>
</dbReference>
<feature type="region of interest" description="Disordered" evidence="1">
    <location>
        <begin position="127"/>
        <end position="148"/>
    </location>
</feature>
<dbReference type="InterPro" id="IPR000477">
    <property type="entry name" value="RT_dom"/>
</dbReference>
<evidence type="ECO:0000259" key="2">
    <source>
        <dbReference type="PROSITE" id="PS50879"/>
    </source>
</evidence>
<dbReference type="InterPro" id="IPR036397">
    <property type="entry name" value="RNaseH_sf"/>
</dbReference>
<protein>
    <recommendedName>
        <fullName evidence="2">RNase H type-1 domain-containing protein</fullName>
    </recommendedName>
</protein>
<dbReference type="SUPFAM" id="SSF53098">
    <property type="entry name" value="Ribonuclease H-like"/>
    <property type="match status" value="1"/>
</dbReference>
<evidence type="ECO:0000256" key="1">
    <source>
        <dbReference type="SAM" id="MobiDB-lite"/>
    </source>
</evidence>
<reference evidence="3 4" key="1">
    <citation type="submission" date="2016-02" db="EMBL/GenBank/DDBJ databases">
        <title>Genome analysis of coral dinoflagellate symbionts highlights evolutionary adaptations to a symbiotic lifestyle.</title>
        <authorList>
            <person name="Aranda M."/>
            <person name="Li Y."/>
            <person name="Liew Y.J."/>
            <person name="Baumgarten S."/>
            <person name="Simakov O."/>
            <person name="Wilson M."/>
            <person name="Piel J."/>
            <person name="Ashoor H."/>
            <person name="Bougouffa S."/>
            <person name="Bajic V.B."/>
            <person name="Ryu T."/>
            <person name="Ravasi T."/>
            <person name="Bayer T."/>
            <person name="Micklem G."/>
            <person name="Kim H."/>
            <person name="Bhak J."/>
            <person name="Lajeunesse T.C."/>
            <person name="Voolstra C.R."/>
        </authorList>
    </citation>
    <scope>NUCLEOTIDE SEQUENCE [LARGE SCALE GENOMIC DNA]</scope>
    <source>
        <strain evidence="3 4">CCMP2467</strain>
    </source>
</reference>
<feature type="region of interest" description="Disordered" evidence="1">
    <location>
        <begin position="40"/>
        <end position="104"/>
    </location>
</feature>
<dbReference type="Gene3D" id="3.30.420.10">
    <property type="entry name" value="Ribonuclease H-like superfamily/Ribonuclease H"/>
    <property type="match status" value="1"/>
</dbReference>
<dbReference type="InterPro" id="IPR043502">
    <property type="entry name" value="DNA/RNA_pol_sf"/>
</dbReference>